<protein>
    <submittedName>
        <fullName evidence="1">Uncharacterized protein</fullName>
    </submittedName>
</protein>
<reference evidence="1 2" key="1">
    <citation type="submission" date="2023-11" db="EMBL/GenBank/DDBJ databases">
        <title>Halocaridina rubra genome assembly.</title>
        <authorList>
            <person name="Smith C."/>
        </authorList>
    </citation>
    <scope>NUCLEOTIDE SEQUENCE [LARGE SCALE GENOMIC DNA]</scope>
    <source>
        <strain evidence="1">EP-1</strain>
        <tissue evidence="1">Whole</tissue>
    </source>
</reference>
<gene>
    <name evidence="1" type="ORF">SK128_023550</name>
</gene>
<evidence type="ECO:0000313" key="1">
    <source>
        <dbReference type="EMBL" id="KAK6996206.1"/>
    </source>
</evidence>
<dbReference type="Proteomes" id="UP001381693">
    <property type="component" value="Unassembled WGS sequence"/>
</dbReference>
<proteinExistence type="predicted"/>
<dbReference type="AlphaFoldDB" id="A0AAN8W8N9"/>
<organism evidence="1 2">
    <name type="scientific">Halocaridina rubra</name>
    <name type="common">Hawaiian red shrimp</name>
    <dbReference type="NCBI Taxonomy" id="373956"/>
    <lineage>
        <taxon>Eukaryota</taxon>
        <taxon>Metazoa</taxon>
        <taxon>Ecdysozoa</taxon>
        <taxon>Arthropoda</taxon>
        <taxon>Crustacea</taxon>
        <taxon>Multicrustacea</taxon>
        <taxon>Malacostraca</taxon>
        <taxon>Eumalacostraca</taxon>
        <taxon>Eucarida</taxon>
        <taxon>Decapoda</taxon>
        <taxon>Pleocyemata</taxon>
        <taxon>Caridea</taxon>
        <taxon>Atyoidea</taxon>
        <taxon>Atyidae</taxon>
        <taxon>Halocaridina</taxon>
    </lineage>
</organism>
<sequence>VIRSLSKKQDRLTIKKNDVYGKKDAKPINYGRVVGDGDNMGGGGAKMKKIWNFDDDHSQ</sequence>
<keyword evidence="2" id="KW-1185">Reference proteome</keyword>
<evidence type="ECO:0000313" key="2">
    <source>
        <dbReference type="Proteomes" id="UP001381693"/>
    </source>
</evidence>
<name>A0AAN8W8N9_HALRR</name>
<accession>A0AAN8W8N9</accession>
<dbReference type="EMBL" id="JAXCGZ010024238">
    <property type="protein sequence ID" value="KAK6996206.1"/>
    <property type="molecule type" value="Genomic_DNA"/>
</dbReference>
<feature type="non-terminal residue" evidence="1">
    <location>
        <position position="1"/>
    </location>
</feature>
<comment type="caution">
    <text evidence="1">The sequence shown here is derived from an EMBL/GenBank/DDBJ whole genome shotgun (WGS) entry which is preliminary data.</text>
</comment>